<dbReference type="AlphaFoldDB" id="A0A078B569"/>
<dbReference type="OrthoDB" id="6108356at2759"/>
<feature type="transmembrane region" description="Helical" evidence="2">
    <location>
        <begin position="58"/>
        <end position="80"/>
    </location>
</feature>
<accession>A0A078B569</accession>
<keyword evidence="4" id="KW-1185">Reference proteome</keyword>
<reference evidence="3 4" key="1">
    <citation type="submission" date="2014-06" db="EMBL/GenBank/DDBJ databases">
        <authorList>
            <person name="Swart Estienne"/>
        </authorList>
    </citation>
    <scope>NUCLEOTIDE SEQUENCE [LARGE SCALE GENOMIC DNA]</scope>
    <source>
        <strain evidence="3 4">130c</strain>
    </source>
</reference>
<dbReference type="EMBL" id="CCKQ01016520">
    <property type="protein sequence ID" value="CDW88397.1"/>
    <property type="molecule type" value="Genomic_DNA"/>
</dbReference>
<dbReference type="Proteomes" id="UP000039865">
    <property type="component" value="Unassembled WGS sequence"/>
</dbReference>
<organism evidence="3 4">
    <name type="scientific">Stylonychia lemnae</name>
    <name type="common">Ciliate</name>
    <dbReference type="NCBI Taxonomy" id="5949"/>
    <lineage>
        <taxon>Eukaryota</taxon>
        <taxon>Sar</taxon>
        <taxon>Alveolata</taxon>
        <taxon>Ciliophora</taxon>
        <taxon>Intramacronucleata</taxon>
        <taxon>Spirotrichea</taxon>
        <taxon>Stichotrichia</taxon>
        <taxon>Sporadotrichida</taxon>
        <taxon>Oxytrichidae</taxon>
        <taxon>Stylonychinae</taxon>
        <taxon>Stylonychia</taxon>
    </lineage>
</organism>
<proteinExistence type="predicted"/>
<keyword evidence="2" id="KW-1133">Transmembrane helix</keyword>
<dbReference type="InParanoid" id="A0A078B569"/>
<name>A0A078B569_STYLE</name>
<evidence type="ECO:0000256" key="2">
    <source>
        <dbReference type="SAM" id="Phobius"/>
    </source>
</evidence>
<feature type="coiled-coil region" evidence="1">
    <location>
        <begin position="213"/>
        <end position="240"/>
    </location>
</feature>
<keyword evidence="1" id="KW-0175">Coiled coil</keyword>
<sequence length="240" mass="27825">MFQLGIIFVILFSSEKTEVYEGLGIIRYFLMIFRIQSGDFSTENYRYQGSTVMISLSWAIWLIAMLILSILFMNFTIAVISDSYEKVMQKLVAQSFKVKAEMIVQRELLLTPQNEVESRFYFPEYIVLRRPIETIKGDSGEWKGFIKDLKQTIQTSAQRSKNEVIQNVIPLQNKIELLDKNTSNQQNTLVELKTFIQTHYADKEEIKNLNSKVESLAVKLQGCEIALEQLNANIMKLLEK</sequence>
<keyword evidence="2" id="KW-0472">Membrane</keyword>
<keyword evidence="2" id="KW-0812">Transmembrane</keyword>
<protein>
    <recommendedName>
        <fullName evidence="5">Ion transport domain-containing protein</fullName>
    </recommendedName>
</protein>
<evidence type="ECO:0008006" key="5">
    <source>
        <dbReference type="Google" id="ProtNLM"/>
    </source>
</evidence>
<evidence type="ECO:0000256" key="1">
    <source>
        <dbReference type="SAM" id="Coils"/>
    </source>
</evidence>
<evidence type="ECO:0000313" key="3">
    <source>
        <dbReference type="EMBL" id="CDW88397.1"/>
    </source>
</evidence>
<gene>
    <name evidence="3" type="primary">Contig14314.g15249</name>
    <name evidence="3" type="ORF">STYLEM_17518</name>
</gene>
<evidence type="ECO:0000313" key="4">
    <source>
        <dbReference type="Proteomes" id="UP000039865"/>
    </source>
</evidence>